<dbReference type="InterPro" id="IPR004619">
    <property type="entry name" value="Type_III_PanK"/>
</dbReference>
<comment type="cofactor">
    <cofactor evidence="2">
        <name>K(+)</name>
        <dbReference type="ChEBI" id="CHEBI:29103"/>
    </cofactor>
</comment>
<dbReference type="SUPFAM" id="SSF53067">
    <property type="entry name" value="Actin-like ATPase domain"/>
    <property type="match status" value="2"/>
</dbReference>
<dbReference type="RefSeq" id="WP_165901948.1">
    <property type="nucleotide sequence ID" value="NZ_SLZR01000018.1"/>
</dbReference>
<dbReference type="Pfam" id="PF03309">
    <property type="entry name" value="Pan_kinase"/>
    <property type="match status" value="1"/>
</dbReference>
<dbReference type="PANTHER" id="PTHR34265:SF1">
    <property type="entry name" value="TYPE III PANTOTHENATE KINASE"/>
    <property type="match status" value="1"/>
</dbReference>
<feature type="binding site" evidence="16">
    <location>
        <begin position="10"/>
        <end position="17"/>
    </location>
    <ligand>
        <name>ATP</name>
        <dbReference type="ChEBI" id="CHEBI:30616"/>
    </ligand>
</feature>
<dbReference type="NCBIfam" id="TIGR00671">
    <property type="entry name" value="baf"/>
    <property type="match status" value="1"/>
</dbReference>
<keyword evidence="11 16" id="KW-0067">ATP-binding</keyword>
<organism evidence="17 18">
    <name type="scientific">Reinekea marinisedimentorum</name>
    <dbReference type="NCBI Taxonomy" id="230495"/>
    <lineage>
        <taxon>Bacteria</taxon>
        <taxon>Pseudomonadati</taxon>
        <taxon>Pseudomonadota</taxon>
        <taxon>Gammaproteobacteria</taxon>
        <taxon>Oceanospirillales</taxon>
        <taxon>Saccharospirillaceae</taxon>
        <taxon>Reinekea</taxon>
    </lineage>
</organism>
<dbReference type="GO" id="GO:0004594">
    <property type="term" value="F:pantothenate kinase activity"/>
    <property type="evidence" value="ECO:0007669"/>
    <property type="project" value="UniProtKB-UniRule"/>
</dbReference>
<dbReference type="GO" id="GO:0046872">
    <property type="term" value="F:metal ion binding"/>
    <property type="evidence" value="ECO:0007669"/>
    <property type="project" value="UniProtKB-KW"/>
</dbReference>
<evidence type="ECO:0000256" key="6">
    <source>
        <dbReference type="ARBA" id="ARBA00012102"/>
    </source>
</evidence>
<keyword evidence="8 16" id="KW-0808">Transferase</keyword>
<keyword evidence="16" id="KW-0479">Metal-binding</keyword>
<comment type="pathway">
    <text evidence="4 16">Cofactor biosynthesis; coenzyme A biosynthesis; CoA from (R)-pantothenate: step 1/5.</text>
</comment>
<keyword evidence="12 16" id="KW-0630">Potassium</keyword>
<evidence type="ECO:0000313" key="18">
    <source>
        <dbReference type="Proteomes" id="UP000295793"/>
    </source>
</evidence>
<evidence type="ECO:0000256" key="4">
    <source>
        <dbReference type="ARBA" id="ARBA00005225"/>
    </source>
</evidence>
<evidence type="ECO:0000256" key="16">
    <source>
        <dbReference type="HAMAP-Rule" id="MF_01274"/>
    </source>
</evidence>
<comment type="subcellular location">
    <subcellularLocation>
        <location evidence="3 16">Cytoplasm</location>
    </subcellularLocation>
</comment>
<dbReference type="GO" id="GO:0005737">
    <property type="term" value="C:cytoplasm"/>
    <property type="evidence" value="ECO:0007669"/>
    <property type="project" value="UniProtKB-SubCell"/>
</dbReference>
<sequence length="242" mass="26435">MELENTLYLDCGNTRAKYRYQGEYGVLPYAEVQRFFTDNQPASVVYSSVAGARQEITTAADSLEIAVARCTVEQGFGDLTLAYEDVSRLGVDRWLAMLQARALFSDDYHRLLIADAGTALTMDILNSPNQHAGGLIAPGLRMSASSLFKNTVDLPEVLLEDAPGLGIDTRSCINYGVVHSAVALIESTVVRFGSNESQLIITGGDAGLISRHLSMPFLYQPNLVVDGLYLYWKLKILGETTT</sequence>
<keyword evidence="18" id="KW-1185">Reference proteome</keyword>
<dbReference type="Proteomes" id="UP000295793">
    <property type="component" value="Unassembled WGS sequence"/>
</dbReference>
<evidence type="ECO:0000256" key="13">
    <source>
        <dbReference type="ARBA" id="ARBA00022993"/>
    </source>
</evidence>
<dbReference type="EMBL" id="SLZR01000018">
    <property type="protein sequence ID" value="TCS37648.1"/>
    <property type="molecule type" value="Genomic_DNA"/>
</dbReference>
<feature type="active site" description="Proton acceptor" evidence="16">
    <location>
        <position position="92"/>
    </location>
</feature>
<proteinExistence type="inferred from homology"/>
<evidence type="ECO:0000256" key="11">
    <source>
        <dbReference type="ARBA" id="ARBA00022840"/>
    </source>
</evidence>
<evidence type="ECO:0000256" key="15">
    <source>
        <dbReference type="ARBA" id="ARBA00040883"/>
    </source>
</evidence>
<evidence type="ECO:0000256" key="9">
    <source>
        <dbReference type="ARBA" id="ARBA00022741"/>
    </source>
</evidence>
<keyword evidence="7 16" id="KW-0963">Cytoplasm</keyword>
<gene>
    <name evidence="16" type="primary">coaX</name>
    <name evidence="17" type="ORF">BCF53_1183</name>
</gene>
<comment type="function">
    <text evidence="16">Catalyzes the phosphorylation of pantothenate (Pan), the first step in CoA biosynthesis.</text>
</comment>
<dbReference type="UniPathway" id="UPA00241">
    <property type="reaction ID" value="UER00352"/>
</dbReference>
<feature type="binding site" evidence="16">
    <location>
        <position position="115"/>
    </location>
    <ligand>
        <name>K(+)</name>
        <dbReference type="ChEBI" id="CHEBI:29103"/>
    </ligand>
</feature>
<evidence type="ECO:0000256" key="7">
    <source>
        <dbReference type="ARBA" id="ARBA00022490"/>
    </source>
</evidence>
<evidence type="ECO:0000256" key="5">
    <source>
        <dbReference type="ARBA" id="ARBA00011738"/>
    </source>
</evidence>
<feature type="binding site" evidence="16">
    <location>
        <position position="169"/>
    </location>
    <ligand>
        <name>substrate</name>
    </ligand>
</feature>
<dbReference type="CDD" id="cd24015">
    <property type="entry name" value="ASKHA_NBD_PanK-III"/>
    <property type="match status" value="1"/>
</dbReference>
<dbReference type="EC" id="2.7.1.33" evidence="6 16"/>
<evidence type="ECO:0000256" key="3">
    <source>
        <dbReference type="ARBA" id="ARBA00004496"/>
    </source>
</evidence>
<keyword evidence="9 16" id="KW-0547">Nucleotide-binding</keyword>
<keyword evidence="13 16" id="KW-0173">Coenzyme A biosynthesis</keyword>
<comment type="subunit">
    <text evidence="5 16">Homodimer.</text>
</comment>
<feature type="binding site" evidence="16">
    <location>
        <position position="83"/>
    </location>
    <ligand>
        <name>substrate</name>
    </ligand>
</feature>
<evidence type="ECO:0000256" key="2">
    <source>
        <dbReference type="ARBA" id="ARBA00001958"/>
    </source>
</evidence>
<comment type="cofactor">
    <cofactor evidence="16">
        <name>NH4(+)</name>
        <dbReference type="ChEBI" id="CHEBI:28938"/>
    </cofactor>
    <cofactor evidence="16">
        <name>K(+)</name>
        <dbReference type="ChEBI" id="CHEBI:29103"/>
    </cofactor>
    <text evidence="16">A monovalent cation. Ammonium or potassium.</text>
</comment>
<dbReference type="InterPro" id="IPR043129">
    <property type="entry name" value="ATPase_NBD"/>
</dbReference>
<feature type="binding site" evidence="16">
    <location>
        <begin position="90"/>
        <end position="93"/>
    </location>
    <ligand>
        <name>substrate</name>
    </ligand>
</feature>
<keyword evidence="10 16" id="KW-0418">Kinase</keyword>
<evidence type="ECO:0000313" key="17">
    <source>
        <dbReference type="EMBL" id="TCS37648.1"/>
    </source>
</evidence>
<comment type="catalytic activity">
    <reaction evidence="1 16">
        <text>(R)-pantothenate + ATP = (R)-4'-phosphopantothenate + ADP + H(+)</text>
        <dbReference type="Rhea" id="RHEA:16373"/>
        <dbReference type="ChEBI" id="CHEBI:10986"/>
        <dbReference type="ChEBI" id="CHEBI:15378"/>
        <dbReference type="ChEBI" id="CHEBI:29032"/>
        <dbReference type="ChEBI" id="CHEBI:30616"/>
        <dbReference type="ChEBI" id="CHEBI:456216"/>
        <dbReference type="EC" id="2.7.1.33"/>
    </reaction>
</comment>
<evidence type="ECO:0000256" key="10">
    <source>
        <dbReference type="ARBA" id="ARBA00022777"/>
    </source>
</evidence>
<dbReference type="PANTHER" id="PTHR34265">
    <property type="entry name" value="TYPE III PANTOTHENATE KINASE"/>
    <property type="match status" value="1"/>
</dbReference>
<evidence type="ECO:0000256" key="14">
    <source>
        <dbReference type="ARBA" id="ARBA00038036"/>
    </source>
</evidence>
<dbReference type="GO" id="GO:0015937">
    <property type="term" value="P:coenzyme A biosynthetic process"/>
    <property type="evidence" value="ECO:0007669"/>
    <property type="project" value="UniProtKB-UniRule"/>
</dbReference>
<dbReference type="AlphaFoldDB" id="A0A4R3HWX5"/>
<reference evidence="17 18" key="1">
    <citation type="submission" date="2019-03" db="EMBL/GenBank/DDBJ databases">
        <title>Genomic Encyclopedia of Archaeal and Bacterial Type Strains, Phase II (KMG-II): from individual species to whole genera.</title>
        <authorList>
            <person name="Goeker M."/>
        </authorList>
    </citation>
    <scope>NUCLEOTIDE SEQUENCE [LARGE SCALE GENOMIC DNA]</scope>
    <source>
        <strain evidence="17 18">DSM 15388</strain>
    </source>
</reference>
<accession>A0A4R3HWX5</accession>
<comment type="similarity">
    <text evidence="14 16">Belongs to the type III pantothenate kinase family.</text>
</comment>
<name>A0A4R3HWX5_9GAMM</name>
<feature type="binding site" evidence="16">
    <location>
        <position position="118"/>
    </location>
    <ligand>
        <name>ATP</name>
        <dbReference type="ChEBI" id="CHEBI:30616"/>
    </ligand>
</feature>
<dbReference type="Gene3D" id="3.30.420.40">
    <property type="match status" value="2"/>
</dbReference>
<evidence type="ECO:0000256" key="12">
    <source>
        <dbReference type="ARBA" id="ARBA00022958"/>
    </source>
</evidence>
<evidence type="ECO:0000256" key="8">
    <source>
        <dbReference type="ARBA" id="ARBA00022679"/>
    </source>
</evidence>
<comment type="caution">
    <text evidence="17">The sequence shown here is derived from an EMBL/GenBank/DDBJ whole genome shotgun (WGS) entry which is preliminary data.</text>
</comment>
<dbReference type="GO" id="GO:0005524">
    <property type="term" value="F:ATP binding"/>
    <property type="evidence" value="ECO:0007669"/>
    <property type="project" value="UniProtKB-UniRule"/>
</dbReference>
<protein>
    <recommendedName>
        <fullName evidence="15 16">Type III pantothenate kinase</fullName>
        <ecNumber evidence="6 16">2.7.1.33</ecNumber>
    </recommendedName>
    <alternativeName>
        <fullName evidence="16">PanK-III</fullName>
    </alternativeName>
    <alternativeName>
        <fullName evidence="16">Pantothenic acid kinase</fullName>
    </alternativeName>
</protein>
<evidence type="ECO:0000256" key="1">
    <source>
        <dbReference type="ARBA" id="ARBA00001206"/>
    </source>
</evidence>
<dbReference type="HAMAP" id="MF_01274">
    <property type="entry name" value="Pantothen_kinase_3"/>
    <property type="match status" value="1"/>
</dbReference>